<gene>
    <name evidence="2" type="ORF">GPL21_37280</name>
</gene>
<feature type="region of interest" description="Disordered" evidence="1">
    <location>
        <begin position="1"/>
        <end position="36"/>
    </location>
</feature>
<comment type="caution">
    <text evidence="2">The sequence shown here is derived from an EMBL/GenBank/DDBJ whole genome shotgun (WGS) entry which is preliminary data.</text>
</comment>
<dbReference type="Proteomes" id="UP000436468">
    <property type="component" value="Unassembled WGS sequence"/>
</dbReference>
<accession>A0A844T2U7</accession>
<evidence type="ECO:0000313" key="2">
    <source>
        <dbReference type="EMBL" id="MVT70719.1"/>
    </source>
</evidence>
<evidence type="ECO:0000313" key="3">
    <source>
        <dbReference type="Proteomes" id="UP000436468"/>
    </source>
</evidence>
<dbReference type="EMBL" id="WQNF01000049">
    <property type="protein sequence ID" value="MVT70719.1"/>
    <property type="molecule type" value="Genomic_DNA"/>
</dbReference>
<protein>
    <submittedName>
        <fullName evidence="2">Uncharacterized protein</fullName>
    </submittedName>
</protein>
<reference evidence="2 3" key="1">
    <citation type="submission" date="2019-12" db="EMBL/GenBank/DDBJ databases">
        <title>Draft genome sequences Bradyrhizobium cajani AMBPC1010, Bradyrhizobium pachyrhizi AMBPC1040 and Bradyrhizobium yuanmingense ALSPC3051, three plant growth promoting strains isolated from nodules of Cajanus cajan L. in Dominican Republic.</title>
        <authorList>
            <person name="Flores-Felix J.D."/>
            <person name="Araujo J."/>
            <person name="Diaz-Alcantara C."/>
            <person name="Gonzalez-Andres F."/>
            <person name="Velazquez E."/>
        </authorList>
    </citation>
    <scope>NUCLEOTIDE SEQUENCE [LARGE SCALE GENOMIC DNA]</scope>
    <source>
        <strain evidence="2 3">1040</strain>
    </source>
</reference>
<keyword evidence="3" id="KW-1185">Reference proteome</keyword>
<evidence type="ECO:0000256" key="1">
    <source>
        <dbReference type="SAM" id="MobiDB-lite"/>
    </source>
</evidence>
<sequence length="80" mass="8714">MASIERALSTHAMPTIIEDEEIQHPRTEASPSADPTEFRQQPFALRRVGSSNAGDNSLGSMSQEFRAVLAGIGERRPSFA</sequence>
<organism evidence="2 3">
    <name type="scientific">Bradyrhizobium pachyrhizi</name>
    <dbReference type="NCBI Taxonomy" id="280333"/>
    <lineage>
        <taxon>Bacteria</taxon>
        <taxon>Pseudomonadati</taxon>
        <taxon>Pseudomonadota</taxon>
        <taxon>Alphaproteobacteria</taxon>
        <taxon>Hyphomicrobiales</taxon>
        <taxon>Nitrobacteraceae</taxon>
        <taxon>Bradyrhizobium</taxon>
    </lineage>
</organism>
<name>A0A844T2U7_9BRAD</name>
<dbReference type="AlphaFoldDB" id="A0A844T2U7"/>
<proteinExistence type="predicted"/>
<dbReference type="RefSeq" id="WP_157348485.1">
    <property type="nucleotide sequence ID" value="NZ_WQNF01000049.1"/>
</dbReference>